<evidence type="ECO:0000259" key="1">
    <source>
        <dbReference type="PROSITE" id="PS50188"/>
    </source>
</evidence>
<proteinExistence type="predicted"/>
<dbReference type="InterPro" id="IPR001870">
    <property type="entry name" value="B30.2/SPRY"/>
</dbReference>
<dbReference type="Pfam" id="PF00622">
    <property type="entry name" value="SPRY"/>
    <property type="match status" value="1"/>
</dbReference>
<keyword evidence="3" id="KW-1185">Reference proteome</keyword>
<dbReference type="InterPro" id="IPR013320">
    <property type="entry name" value="ConA-like_dom_sf"/>
</dbReference>
<reference evidence="2 3" key="1">
    <citation type="submission" date="2021-06" db="EMBL/GenBank/DDBJ databases">
        <authorList>
            <person name="Palmer J.M."/>
        </authorList>
    </citation>
    <scope>NUCLEOTIDE SEQUENCE [LARGE SCALE GENOMIC DNA]</scope>
    <source>
        <strain evidence="2 3">XC_2019</strain>
        <tissue evidence="2">Muscle</tissue>
    </source>
</reference>
<accession>A0ABV0QBG6</accession>
<dbReference type="PANTHER" id="PTHR24103">
    <property type="entry name" value="E3 UBIQUITIN-PROTEIN LIGASE TRIM"/>
    <property type="match status" value="1"/>
</dbReference>
<dbReference type="InterPro" id="IPR043136">
    <property type="entry name" value="B30.2/SPRY_sf"/>
</dbReference>
<name>A0ABV0QBG6_9TELE</name>
<dbReference type="InterPro" id="IPR003879">
    <property type="entry name" value="Butyrophylin_SPRY"/>
</dbReference>
<feature type="domain" description="B30.2/SPRY" evidence="1">
    <location>
        <begin position="1"/>
        <end position="143"/>
    </location>
</feature>
<dbReference type="Proteomes" id="UP001434883">
    <property type="component" value="Unassembled WGS sequence"/>
</dbReference>
<organism evidence="2 3">
    <name type="scientific">Xenoophorus captivus</name>
    <dbReference type="NCBI Taxonomy" id="1517983"/>
    <lineage>
        <taxon>Eukaryota</taxon>
        <taxon>Metazoa</taxon>
        <taxon>Chordata</taxon>
        <taxon>Craniata</taxon>
        <taxon>Vertebrata</taxon>
        <taxon>Euteleostomi</taxon>
        <taxon>Actinopterygii</taxon>
        <taxon>Neopterygii</taxon>
        <taxon>Teleostei</taxon>
        <taxon>Neoteleostei</taxon>
        <taxon>Acanthomorphata</taxon>
        <taxon>Ovalentaria</taxon>
        <taxon>Atherinomorphae</taxon>
        <taxon>Cyprinodontiformes</taxon>
        <taxon>Goodeidae</taxon>
        <taxon>Xenoophorus</taxon>
    </lineage>
</organism>
<dbReference type="EMBL" id="JAHRIN010005743">
    <property type="protein sequence ID" value="MEQ2193140.1"/>
    <property type="molecule type" value="Genomic_DNA"/>
</dbReference>
<dbReference type="Gene3D" id="2.60.120.920">
    <property type="match status" value="1"/>
</dbReference>
<dbReference type="InterPro" id="IPR050143">
    <property type="entry name" value="TRIM/RBCC"/>
</dbReference>
<gene>
    <name evidence="2" type="ORF">XENOCAPTIV_024522</name>
</gene>
<evidence type="ECO:0000313" key="2">
    <source>
        <dbReference type="EMBL" id="MEQ2193140.1"/>
    </source>
</evidence>
<dbReference type="InterPro" id="IPR003877">
    <property type="entry name" value="SPRY_dom"/>
</dbReference>
<feature type="non-terminal residue" evidence="2">
    <location>
        <position position="1"/>
    </location>
</feature>
<evidence type="ECO:0000313" key="3">
    <source>
        <dbReference type="Proteomes" id="UP001434883"/>
    </source>
</evidence>
<dbReference type="PRINTS" id="PR01407">
    <property type="entry name" value="BUTYPHLNCDUF"/>
</dbReference>
<comment type="caution">
    <text evidence="2">The sequence shown here is derived from an EMBL/GenBank/DDBJ whole genome shotgun (WGS) entry which is preliminary data.</text>
</comment>
<dbReference type="SUPFAM" id="SSF49899">
    <property type="entry name" value="Concanavalin A-like lectins/glucanases"/>
    <property type="match status" value="1"/>
</dbReference>
<dbReference type="PROSITE" id="PS50188">
    <property type="entry name" value="B302_SPRY"/>
    <property type="match status" value="1"/>
</dbReference>
<sequence length="201" mass="22411">NLPDNPERFDFRIVLGSEGFMSGTYSWDVEVGDKADWFVDVASQGVQRKGIHPTHLWRIGCIKGKYVARALSEPSTALSVNRMLSRIRVLLDWNRGKLLFFNLDTNTVIHTFSHPFTEKLFPYFNTECFPIEDKSVKSVHRGSGHLVLQMVLEMNVHHGLGKNINAVLPSDTTAGQDRVLSCAGLGVKPVCRHPPVGPVMG</sequence>
<protein>
    <recommendedName>
        <fullName evidence="1">B30.2/SPRY domain-containing protein</fullName>
    </recommendedName>
</protein>